<evidence type="ECO:0000259" key="2">
    <source>
        <dbReference type="PROSITE" id="PS50925"/>
    </source>
</evidence>
<dbReference type="Pfam" id="PF04940">
    <property type="entry name" value="BLUF"/>
    <property type="match status" value="1"/>
</dbReference>
<feature type="domain" description="BLUF" evidence="2">
    <location>
        <begin position="225"/>
        <end position="317"/>
    </location>
</feature>
<proteinExistence type="predicted"/>
<dbReference type="InterPro" id="IPR007024">
    <property type="entry name" value="BLUF_domain"/>
</dbReference>
<dbReference type="Gene3D" id="3.30.70.100">
    <property type="match status" value="1"/>
</dbReference>
<dbReference type="InterPro" id="IPR036046">
    <property type="entry name" value="Acylphosphatase-like_dom_sf"/>
</dbReference>
<keyword evidence="3" id="KW-0830">Ubiquinone</keyword>
<dbReference type="SMART" id="SM01034">
    <property type="entry name" value="BLUF"/>
    <property type="match status" value="1"/>
</dbReference>
<feature type="compositionally biased region" description="Polar residues" evidence="1">
    <location>
        <begin position="133"/>
        <end position="145"/>
    </location>
</feature>
<evidence type="ECO:0000313" key="4">
    <source>
        <dbReference type="Proteomes" id="UP000011976"/>
    </source>
</evidence>
<dbReference type="AlphaFoldDB" id="M9LV25"/>
<organism evidence="3 4">
    <name type="scientific">Pseudozyma antarctica (strain T-34)</name>
    <name type="common">Yeast</name>
    <name type="synonym">Candida antarctica</name>
    <dbReference type="NCBI Taxonomy" id="1151754"/>
    <lineage>
        <taxon>Eukaryota</taxon>
        <taxon>Fungi</taxon>
        <taxon>Dikarya</taxon>
        <taxon>Basidiomycota</taxon>
        <taxon>Ustilaginomycotina</taxon>
        <taxon>Ustilaginomycetes</taxon>
        <taxon>Ustilaginales</taxon>
        <taxon>Ustilaginaceae</taxon>
        <taxon>Moesziomyces</taxon>
    </lineage>
</organism>
<dbReference type="GO" id="GO:0071949">
    <property type="term" value="F:FAD binding"/>
    <property type="evidence" value="ECO:0007669"/>
    <property type="project" value="InterPro"/>
</dbReference>
<sequence length="403" mass="44009">MPPAIEVAGCCAQAGVPRYEDELPPNAGYRLLVACQSALDVPAWREFSPPWPAPFISSLHLLFLVLDLHIAYVLDISLASTASISSSSDILISSHPYTVGRQFSDMLQQQSASMGSMGMQKPRVHLEHPPSIPRSSYNSSDSTVNFGVLSSPARPPASFTRSSSSRSSVASALPKRPFSNPSSRQSSSDSIDSVSSSTSSRLSPISSIDAAGSSTDASSAEEDDLIQMVYTSSARSRHMSTDEVKSILRASRSNNSRLGITGLLLYRDGTFAQFLEGPADAVDALYDSIERDPRHHGVIRVLRQHVTKRDFKQWSMAFRDLDMIRRRSPSAESDEVGDEISPEDQVNEGFSQLMNVGLRVGDSSDDEYRPDALGNAKLDLPADMSAPMRKLVTTFYRLMDRPL</sequence>
<accession>M9LV25</accession>
<feature type="region of interest" description="Disordered" evidence="1">
    <location>
        <begin position="111"/>
        <end position="220"/>
    </location>
</feature>
<dbReference type="EMBL" id="DF196775">
    <property type="protein sequence ID" value="GAC73424.1"/>
    <property type="molecule type" value="Genomic_DNA"/>
</dbReference>
<evidence type="ECO:0000256" key="1">
    <source>
        <dbReference type="SAM" id="MobiDB-lite"/>
    </source>
</evidence>
<name>M9LV25_PSEA3</name>
<dbReference type="GO" id="GO:0009882">
    <property type="term" value="F:blue light photoreceptor activity"/>
    <property type="evidence" value="ECO:0007669"/>
    <property type="project" value="InterPro"/>
</dbReference>
<gene>
    <name evidence="3" type="ORF">PANT_9d00097</name>
</gene>
<dbReference type="OrthoDB" id="2106504at2759"/>
<protein>
    <submittedName>
        <fullName evidence="3">NADH:ubiquinone oxidoreductase, NDUFA6/B14 subunit</fullName>
    </submittedName>
</protein>
<feature type="compositionally biased region" description="Low complexity" evidence="1">
    <location>
        <begin position="150"/>
        <end position="218"/>
    </location>
</feature>
<dbReference type="SUPFAM" id="SSF54975">
    <property type="entry name" value="Acylphosphatase/BLUF domain-like"/>
    <property type="match status" value="1"/>
</dbReference>
<evidence type="ECO:0000313" key="3">
    <source>
        <dbReference type="EMBL" id="GAC73424.1"/>
    </source>
</evidence>
<reference evidence="4" key="1">
    <citation type="journal article" date="2013" name="Genome Announc.">
        <title>Genome sequence of the basidiomycetous yeast Pseudozyma antarctica T-34, a producer of the glycolipid biosurfactants mannosylerythritol lipids.</title>
        <authorList>
            <person name="Morita T."/>
            <person name="Koike H."/>
            <person name="Koyama Y."/>
            <person name="Hagiwara H."/>
            <person name="Ito E."/>
            <person name="Fukuoka T."/>
            <person name="Imura T."/>
            <person name="Machida M."/>
            <person name="Kitamoto D."/>
        </authorList>
    </citation>
    <scope>NUCLEOTIDE SEQUENCE [LARGE SCALE GENOMIC DNA]</scope>
    <source>
        <strain evidence="4">T-34</strain>
    </source>
</reference>
<dbReference type="Proteomes" id="UP000011976">
    <property type="component" value="Unassembled WGS sequence"/>
</dbReference>
<dbReference type="PROSITE" id="PS50925">
    <property type="entry name" value="BLUF"/>
    <property type="match status" value="1"/>
</dbReference>